<dbReference type="HOGENOM" id="CLU_162320_0_0_3"/>
<dbReference type="EMBL" id="CP000393">
    <property type="protein sequence ID" value="ABG51017.1"/>
    <property type="molecule type" value="Genomic_DNA"/>
</dbReference>
<evidence type="ECO:0008006" key="3">
    <source>
        <dbReference type="Google" id="ProtNLM"/>
    </source>
</evidence>
<gene>
    <name evidence="2" type="ordered locus">Tery_1757</name>
</gene>
<feature type="transmembrane region" description="Helical" evidence="1">
    <location>
        <begin position="6"/>
        <end position="22"/>
    </location>
</feature>
<evidence type="ECO:0000313" key="2">
    <source>
        <dbReference type="EMBL" id="ABG51017.1"/>
    </source>
</evidence>
<dbReference type="KEGG" id="ter:Tery_1757"/>
<name>Q114Q7_TRIEI</name>
<sequence length="106" mass="11835">MISKDILFALSLFPYLGFLWFLTRSGKAPRLALFGFYGTLVFVGVTIPAGIYAQQVYGEALANIDWLHGGAEVFLTLSNILVVLGFREAILKKEEVRNKKEEGTTY</sequence>
<evidence type="ECO:0000256" key="1">
    <source>
        <dbReference type="SAM" id="Phobius"/>
    </source>
</evidence>
<reference evidence="2" key="1">
    <citation type="submission" date="2006-06" db="EMBL/GenBank/DDBJ databases">
        <title>Complete sequence of Trichodesmium erythraeum IMS101.</title>
        <authorList>
            <consortium name="US DOE Joint Genome Institute"/>
            <person name="Copeland A."/>
            <person name="Lucas S."/>
            <person name="Lapidus A."/>
            <person name="Barry K."/>
            <person name="Detter J.C."/>
            <person name="Glavina del Rio T."/>
            <person name="Hammon N."/>
            <person name="Israni S."/>
            <person name="Dalin E."/>
            <person name="Tice H."/>
            <person name="Pitluck S."/>
            <person name="Kiss H."/>
            <person name="Munk A.C."/>
            <person name="Brettin T."/>
            <person name="Bruce D."/>
            <person name="Han C."/>
            <person name="Tapia R."/>
            <person name="Gilna P."/>
            <person name="Schmutz J."/>
            <person name="Larimer F."/>
            <person name="Land M."/>
            <person name="Hauser L."/>
            <person name="Kyrpides N."/>
            <person name="Kim E."/>
            <person name="Richardson P."/>
        </authorList>
    </citation>
    <scope>NUCLEOTIDE SEQUENCE [LARGE SCALE GENOMIC DNA]</scope>
    <source>
        <strain evidence="2">IMS101</strain>
    </source>
</reference>
<dbReference type="PANTHER" id="PTHR35473">
    <property type="entry name" value="1-ACYL-SN-GLYCEROL-3-PHOSPHATE ACYLTRANSFERASE"/>
    <property type="match status" value="1"/>
</dbReference>
<dbReference type="eggNOG" id="ENOG5032S96">
    <property type="taxonomic scope" value="Bacteria"/>
</dbReference>
<keyword evidence="1" id="KW-0472">Membrane</keyword>
<dbReference type="OrthoDB" id="463675at2"/>
<keyword evidence="1" id="KW-1133">Transmembrane helix</keyword>
<accession>Q114Q7</accession>
<dbReference type="PANTHER" id="PTHR35473:SF3">
    <property type="entry name" value="1-ACYL-SN-GLYCEROL-3-PHOSPHATE ACYLTRANSFERASE"/>
    <property type="match status" value="1"/>
</dbReference>
<proteinExistence type="predicted"/>
<organism evidence="2">
    <name type="scientific">Trichodesmium erythraeum (strain IMS101)</name>
    <dbReference type="NCBI Taxonomy" id="203124"/>
    <lineage>
        <taxon>Bacteria</taxon>
        <taxon>Bacillati</taxon>
        <taxon>Cyanobacteriota</taxon>
        <taxon>Cyanophyceae</taxon>
        <taxon>Oscillatoriophycideae</taxon>
        <taxon>Oscillatoriales</taxon>
        <taxon>Microcoleaceae</taxon>
        <taxon>Trichodesmium</taxon>
    </lineage>
</organism>
<dbReference type="STRING" id="203124.Tery_1757"/>
<dbReference type="AlphaFoldDB" id="Q114Q7"/>
<dbReference type="RefSeq" id="WP_011611392.1">
    <property type="nucleotide sequence ID" value="NC_008312.1"/>
</dbReference>
<keyword evidence="1" id="KW-0812">Transmembrane</keyword>
<dbReference type="InterPro" id="IPR021995">
    <property type="entry name" value="DUF3593"/>
</dbReference>
<protein>
    <recommendedName>
        <fullName evidence="3">DUF3593 domain-containing protein</fullName>
    </recommendedName>
</protein>
<feature type="transmembrane region" description="Helical" evidence="1">
    <location>
        <begin position="34"/>
        <end position="53"/>
    </location>
</feature>
<dbReference type="Pfam" id="PF12159">
    <property type="entry name" value="DUF3593"/>
    <property type="match status" value="1"/>
</dbReference>
<feature type="transmembrane region" description="Helical" evidence="1">
    <location>
        <begin position="73"/>
        <end position="90"/>
    </location>
</feature>